<proteinExistence type="predicted"/>
<dbReference type="KEGG" id="xba:C7S18_13845"/>
<evidence type="ECO:0000313" key="2">
    <source>
        <dbReference type="Proteomes" id="UP000241074"/>
    </source>
</evidence>
<name>A0A2P1PTP0_9GAMM</name>
<protein>
    <submittedName>
        <fullName evidence="1">Uncharacterized protein</fullName>
    </submittedName>
</protein>
<reference evidence="1 2" key="1">
    <citation type="submission" date="2018-03" db="EMBL/GenBank/DDBJ databases">
        <title>Ahniella affigens gen. nov., sp. nov., a gammaproteobacterium isolated from sandy soil near a stream.</title>
        <authorList>
            <person name="Ko Y."/>
            <person name="Kim J.-H."/>
        </authorList>
    </citation>
    <scope>NUCLEOTIDE SEQUENCE [LARGE SCALE GENOMIC DNA]</scope>
    <source>
        <strain evidence="1 2">D13</strain>
    </source>
</reference>
<reference evidence="1 2" key="2">
    <citation type="submission" date="2018-03" db="EMBL/GenBank/DDBJ databases">
        <authorList>
            <person name="Keele B.F."/>
        </authorList>
    </citation>
    <scope>NUCLEOTIDE SEQUENCE [LARGE SCALE GENOMIC DNA]</scope>
    <source>
        <strain evidence="1 2">D13</strain>
    </source>
</reference>
<dbReference type="EMBL" id="CP027860">
    <property type="protein sequence ID" value="AVP98208.1"/>
    <property type="molecule type" value="Genomic_DNA"/>
</dbReference>
<gene>
    <name evidence="1" type="ORF">C7S18_13845</name>
</gene>
<dbReference type="Proteomes" id="UP000241074">
    <property type="component" value="Chromosome"/>
</dbReference>
<dbReference type="AlphaFoldDB" id="A0A2P1PTP0"/>
<accession>A0A2P1PTP0</accession>
<organism evidence="1 2">
    <name type="scientific">Ahniella affigens</name>
    <dbReference type="NCBI Taxonomy" id="2021234"/>
    <lineage>
        <taxon>Bacteria</taxon>
        <taxon>Pseudomonadati</taxon>
        <taxon>Pseudomonadota</taxon>
        <taxon>Gammaproteobacteria</taxon>
        <taxon>Lysobacterales</taxon>
        <taxon>Rhodanobacteraceae</taxon>
        <taxon>Ahniella</taxon>
    </lineage>
</organism>
<evidence type="ECO:0000313" key="1">
    <source>
        <dbReference type="EMBL" id="AVP98208.1"/>
    </source>
</evidence>
<keyword evidence="2" id="KW-1185">Reference proteome</keyword>
<sequence>MGATSCAWSAGWTTQFQHVGPASAFANSDDQVTVDALGTATSIQTVGYDPGDSSKRDLVILRTGTTPGSFRRQNPDSPAYWNLSVTATGTRTFAAVTLTTTSAPQQSCWLLEIGNTGVISETQLTTGAANACQTIVANSNRLFVVTTNDQVLITDFSGQILSTVTLNTAEAFERRTAIAGNGDLILTERISTSAGDSKLTTSRISATGNLLWQQDTDGLTYNSRFVQSVAPSGDLVLAFTLDQMLSLKKLNAAGQTTASIQSATGSNDGADLCVINDDAYTFSRSDTAVTIQKVQFTSGTSLVASVPIASEWTPSPFARCNNQRIFLSLAGNRRHDLTVLSLAGEVIKRTKLSDRLDFHFFAQNAEYVALLSSKPTALFAAGLKLSVYKASGDAKNSAEVGEFPIAPAGLQLVASENNGVALATHAFGAIAVHDVQRNQRRWTKQVRSDYREELNVFPFRVPIEMARLGNGSTDVMSGDGYFHLLRFTSNGNEVARHQLHYYDGFDSIHELRHLADGSILTIASGVTHLIQNGVATELPFASLSITGESRNSLKLVGFVNQNCDFSPICDDFEPHNYVAQLTPQLGIVPGTYSRLPYDLDTHRLHSNGYFDLIGYGGGPDHAGVSRFALNGTRVFGPTIPVPGTTGHTISYAVHPELGQVVALKSTAAPNTSSILARISAQGTVLWTITLPFRADQLALDDVGRVGVTGYSGSGRFLRIFESDGSVWQSEDCMDRQSCAYAPNQVAQAGTRWFASGTSTPLSGESVRQVYVREYDTSLFEHGFE</sequence>